<keyword evidence="2" id="KW-1185">Reference proteome</keyword>
<name>A0A8T9Q226_9BACT</name>
<reference evidence="1" key="1">
    <citation type="submission" date="2022-04" db="EMBL/GenBank/DDBJ databases">
        <title>Hymenobacter sp. isolated from the air.</title>
        <authorList>
            <person name="Won M."/>
            <person name="Lee C.-M."/>
            <person name="Woen H.-Y."/>
            <person name="Kwon S.-W."/>
        </authorList>
    </citation>
    <scope>NUCLEOTIDE SEQUENCE</scope>
    <source>
        <strain evidence="1">5116S-3</strain>
    </source>
</reference>
<dbReference type="KEGG" id="hcu:MUN79_23575"/>
<proteinExistence type="predicted"/>
<gene>
    <name evidence="1" type="ORF">MUN79_23575</name>
</gene>
<protein>
    <submittedName>
        <fullName evidence="1">Uncharacterized protein</fullName>
    </submittedName>
</protein>
<evidence type="ECO:0000313" key="2">
    <source>
        <dbReference type="Proteomes" id="UP000831796"/>
    </source>
</evidence>
<dbReference type="EMBL" id="CP095046">
    <property type="protein sequence ID" value="UOQ71564.1"/>
    <property type="molecule type" value="Genomic_DNA"/>
</dbReference>
<dbReference type="Proteomes" id="UP000831796">
    <property type="component" value="Chromosome"/>
</dbReference>
<dbReference type="RefSeq" id="WP_244674971.1">
    <property type="nucleotide sequence ID" value="NZ_CP095046.1"/>
</dbReference>
<dbReference type="AlphaFoldDB" id="A0A8T9Q226"/>
<accession>A0A8T9Q226</accession>
<evidence type="ECO:0000313" key="1">
    <source>
        <dbReference type="EMBL" id="UOQ71564.1"/>
    </source>
</evidence>
<organism evidence="1 2">
    <name type="scientific">Hymenobacter cellulosilyticus</name>
    <dbReference type="NCBI Taxonomy" id="2932248"/>
    <lineage>
        <taxon>Bacteria</taxon>
        <taxon>Pseudomonadati</taxon>
        <taxon>Bacteroidota</taxon>
        <taxon>Cytophagia</taxon>
        <taxon>Cytophagales</taxon>
        <taxon>Hymenobacteraceae</taxon>
        <taxon>Hymenobacter</taxon>
    </lineage>
</organism>
<sequence length="85" mass="9361">MDIFEPNGLWDQRFNTALFTSPDGGFVKSKGNGGANAPWAWDDGNDVPGRGELATDPAKLVNSYFKNLGSFDLNYLDNKYKGISR</sequence>